<dbReference type="Proteomes" id="UP000745764">
    <property type="component" value="Unassembled WGS sequence"/>
</dbReference>
<reference evidence="2" key="1">
    <citation type="submission" date="2020-06" db="EMBL/GenBank/DDBJ databases">
        <authorList>
            <person name="Onetto C."/>
        </authorList>
    </citation>
    <scope>NUCLEOTIDE SEQUENCE</scope>
</reference>
<organism evidence="2 3">
    <name type="scientific">Aureobasidium uvarum</name>
    <dbReference type="NCBI Taxonomy" id="2773716"/>
    <lineage>
        <taxon>Eukaryota</taxon>
        <taxon>Fungi</taxon>
        <taxon>Dikarya</taxon>
        <taxon>Ascomycota</taxon>
        <taxon>Pezizomycotina</taxon>
        <taxon>Dothideomycetes</taxon>
        <taxon>Dothideomycetidae</taxon>
        <taxon>Dothideales</taxon>
        <taxon>Saccotheciaceae</taxon>
        <taxon>Aureobasidium</taxon>
    </lineage>
</organism>
<dbReference type="EMBL" id="CAINUL010000001">
    <property type="protein sequence ID" value="CAD0106791.1"/>
    <property type="molecule type" value="Genomic_DNA"/>
</dbReference>
<dbReference type="AlphaFoldDB" id="A0A9N8K9Y3"/>
<keyword evidence="3" id="KW-1185">Reference proteome</keyword>
<evidence type="ECO:0000313" key="2">
    <source>
        <dbReference type="EMBL" id="CAD0106791.1"/>
    </source>
</evidence>
<sequence>MVQSASSSAASSASSGSRPQLDAVTRNALRYTISAKEYELLHQYLASRAPSVQKRALLPRRYEAIVESKHDASVSTVRASLRLFAMTYAALKGWDVISRRLRPAR</sequence>
<accession>A0A9N8K9Y3</accession>
<name>A0A9N8K9Y3_9PEZI</name>
<dbReference type="OrthoDB" id="291792at2759"/>
<evidence type="ECO:0000313" key="3">
    <source>
        <dbReference type="Proteomes" id="UP000745764"/>
    </source>
</evidence>
<evidence type="ECO:0000256" key="1">
    <source>
        <dbReference type="SAM" id="MobiDB-lite"/>
    </source>
</evidence>
<comment type="caution">
    <text evidence="2">The sequence shown here is derived from an EMBL/GenBank/DDBJ whole genome shotgun (WGS) entry which is preliminary data.</text>
</comment>
<feature type="compositionally biased region" description="Low complexity" evidence="1">
    <location>
        <begin position="1"/>
        <end position="17"/>
    </location>
</feature>
<proteinExistence type="predicted"/>
<protein>
    <submittedName>
        <fullName evidence="2">Uncharacterized protein</fullName>
    </submittedName>
</protein>
<gene>
    <name evidence="2" type="ORF">AWRI4620_LOCUS1046</name>
</gene>
<feature type="region of interest" description="Disordered" evidence="1">
    <location>
        <begin position="1"/>
        <end position="21"/>
    </location>
</feature>